<dbReference type="GO" id="GO:0004519">
    <property type="term" value="F:endonuclease activity"/>
    <property type="evidence" value="ECO:0007669"/>
    <property type="project" value="UniProtKB-KW"/>
</dbReference>
<dbReference type="GO" id="GO:0006508">
    <property type="term" value="P:proteolysis"/>
    <property type="evidence" value="ECO:0007669"/>
    <property type="project" value="UniProtKB-KW"/>
</dbReference>
<evidence type="ECO:0000256" key="4">
    <source>
        <dbReference type="ARBA" id="ARBA00022722"/>
    </source>
</evidence>
<gene>
    <name evidence="10" type="ORF">AAG570_005305</name>
</gene>
<dbReference type="Gene3D" id="3.30.420.10">
    <property type="entry name" value="Ribonuclease H-like superfamily/Ribonuclease H"/>
    <property type="match status" value="1"/>
</dbReference>
<keyword evidence="1" id="KW-0645">Protease</keyword>
<dbReference type="CDD" id="cd01647">
    <property type="entry name" value="RT_LTR"/>
    <property type="match status" value="1"/>
</dbReference>
<evidence type="ECO:0000259" key="9">
    <source>
        <dbReference type="PROSITE" id="PS50994"/>
    </source>
</evidence>
<evidence type="ECO:0000256" key="2">
    <source>
        <dbReference type="ARBA" id="ARBA00022679"/>
    </source>
</evidence>
<dbReference type="SUPFAM" id="SSF56672">
    <property type="entry name" value="DNA/RNA polymerases"/>
    <property type="match status" value="1"/>
</dbReference>
<dbReference type="PROSITE" id="PS50878">
    <property type="entry name" value="RT_POL"/>
    <property type="match status" value="1"/>
</dbReference>
<evidence type="ECO:0000256" key="3">
    <source>
        <dbReference type="ARBA" id="ARBA00022695"/>
    </source>
</evidence>
<dbReference type="AlphaFoldDB" id="A0ABD0Y1M3"/>
<evidence type="ECO:0000313" key="10">
    <source>
        <dbReference type="EMBL" id="KAL1116835.1"/>
    </source>
</evidence>
<dbReference type="Gene3D" id="3.30.70.270">
    <property type="match status" value="2"/>
</dbReference>
<evidence type="ECO:0008006" key="12">
    <source>
        <dbReference type="Google" id="ProtNLM"/>
    </source>
</evidence>
<name>A0ABD0Y1M3_9HEMI</name>
<protein>
    <recommendedName>
        <fullName evidence="12">Integrase catalytic domain-containing protein</fullName>
    </recommendedName>
</protein>
<dbReference type="InterPro" id="IPR012337">
    <property type="entry name" value="RNaseH-like_sf"/>
</dbReference>
<keyword evidence="3" id="KW-0548">Nucleotidyltransferase</keyword>
<dbReference type="Pfam" id="PF00078">
    <property type="entry name" value="RVT_1"/>
    <property type="match status" value="1"/>
</dbReference>
<sequence>MEHKGFDRYWFHGVSAGQGGKVEELWGTPGDGFGQGPDLREISVGRYTVMRRTVDVVNAGKRRYNTELVLGRAQVGYAELTRGGIREAIKREFGDVIQDKLEGLRTCPWVKHYIPLTDSSPVYKKPYRYPYAMREKIRAQLEEMLRAGIIRHSASPFSSSLWVVPKRDHGEGNLKFRVVVYYRDLNKKTEPEFYPLPRIEDLLDTLAGATIFSVIDLKSGYHQIEIAEEYKSKTAFTFERGHYEYNRMPFGLRNAPATFQRLMDAVLKPLWMGFVQGYTDDLIIFSKVQEGTLRSREGGVPETGHSASTSKSKIALESIDFLGYVITREGIAPARQKVQGILDAGIPQNPTEIRRVLGMINYYRWFIPNAAEVCNPLTAALQKNWNVKDVKVFGDALKQPTFCEGRVTYLTGIDALSKYALALQIPDKSGNSVRKALANWFAMFGVPLELVMDNGKEFRNKLVQGHFGTPEVVKRRGLVGPEAVLVTVAAYNSSVHSVTGVTPFEAIFGQTSLRPVRRRTVDAMNKEEREQVFQEIEERVEAEKAARVARVNEPISNDALANIRPWDVLYKAANLTRRKGDRRFDGPFLVRDVLDHGRL</sequence>
<dbReference type="FunFam" id="3.10.10.10:FF:000007">
    <property type="entry name" value="Retrovirus-related Pol polyprotein from transposon 17.6-like Protein"/>
    <property type="match status" value="1"/>
</dbReference>
<keyword evidence="2" id="KW-0808">Transferase</keyword>
<evidence type="ECO:0000256" key="7">
    <source>
        <dbReference type="ARBA" id="ARBA00022918"/>
    </source>
</evidence>
<dbReference type="PROSITE" id="PS50994">
    <property type="entry name" value="INTEGRASE"/>
    <property type="match status" value="1"/>
</dbReference>
<dbReference type="InterPro" id="IPR036397">
    <property type="entry name" value="RNaseH_sf"/>
</dbReference>
<feature type="domain" description="Reverse transcriptase" evidence="8">
    <location>
        <begin position="145"/>
        <end position="326"/>
    </location>
</feature>
<keyword evidence="11" id="KW-1185">Reference proteome</keyword>
<reference evidence="10 11" key="1">
    <citation type="submission" date="2024-07" db="EMBL/GenBank/DDBJ databases">
        <title>Chromosome-level genome assembly of the water stick insect Ranatra chinensis (Heteroptera: Nepidae).</title>
        <authorList>
            <person name="Liu X."/>
        </authorList>
    </citation>
    <scope>NUCLEOTIDE SEQUENCE [LARGE SCALE GENOMIC DNA]</scope>
    <source>
        <strain evidence="10">Cailab_2021Rc</strain>
        <tissue evidence="10">Muscle</tissue>
    </source>
</reference>
<dbReference type="PANTHER" id="PTHR37984">
    <property type="entry name" value="PROTEIN CBG26694"/>
    <property type="match status" value="1"/>
</dbReference>
<dbReference type="InterPro" id="IPR050951">
    <property type="entry name" value="Retrovirus_Pol_polyprotein"/>
</dbReference>
<dbReference type="PANTHER" id="PTHR37984:SF5">
    <property type="entry name" value="PROTEIN NYNRIN-LIKE"/>
    <property type="match status" value="1"/>
</dbReference>
<organism evidence="10 11">
    <name type="scientific">Ranatra chinensis</name>
    <dbReference type="NCBI Taxonomy" id="642074"/>
    <lineage>
        <taxon>Eukaryota</taxon>
        <taxon>Metazoa</taxon>
        <taxon>Ecdysozoa</taxon>
        <taxon>Arthropoda</taxon>
        <taxon>Hexapoda</taxon>
        <taxon>Insecta</taxon>
        <taxon>Pterygota</taxon>
        <taxon>Neoptera</taxon>
        <taxon>Paraneoptera</taxon>
        <taxon>Hemiptera</taxon>
        <taxon>Heteroptera</taxon>
        <taxon>Panheteroptera</taxon>
        <taxon>Nepomorpha</taxon>
        <taxon>Nepidae</taxon>
        <taxon>Ranatrinae</taxon>
        <taxon>Ranatra</taxon>
    </lineage>
</organism>
<dbReference type="GO" id="GO:0008233">
    <property type="term" value="F:peptidase activity"/>
    <property type="evidence" value="ECO:0007669"/>
    <property type="project" value="UniProtKB-KW"/>
</dbReference>
<feature type="domain" description="Integrase catalytic" evidence="9">
    <location>
        <begin position="372"/>
        <end position="573"/>
    </location>
</feature>
<dbReference type="Gene3D" id="3.10.10.10">
    <property type="entry name" value="HIV Type 1 Reverse Transcriptase, subunit A, domain 1"/>
    <property type="match status" value="1"/>
</dbReference>
<comment type="caution">
    <text evidence="10">The sequence shown here is derived from an EMBL/GenBank/DDBJ whole genome shotgun (WGS) entry which is preliminary data.</text>
</comment>
<keyword evidence="6" id="KW-0378">Hydrolase</keyword>
<evidence type="ECO:0000256" key="6">
    <source>
        <dbReference type="ARBA" id="ARBA00022801"/>
    </source>
</evidence>
<dbReference type="InterPro" id="IPR001584">
    <property type="entry name" value="Integrase_cat-core"/>
</dbReference>
<accession>A0ABD0Y1M3</accession>
<keyword evidence="7" id="KW-0695">RNA-directed DNA polymerase</keyword>
<dbReference type="GO" id="GO:0003964">
    <property type="term" value="F:RNA-directed DNA polymerase activity"/>
    <property type="evidence" value="ECO:0007669"/>
    <property type="project" value="UniProtKB-KW"/>
</dbReference>
<dbReference type="InterPro" id="IPR000477">
    <property type="entry name" value="RT_dom"/>
</dbReference>
<dbReference type="SUPFAM" id="SSF53098">
    <property type="entry name" value="Ribonuclease H-like"/>
    <property type="match status" value="1"/>
</dbReference>
<dbReference type="EMBL" id="JBFDAA010000017">
    <property type="protein sequence ID" value="KAL1116835.1"/>
    <property type="molecule type" value="Genomic_DNA"/>
</dbReference>
<evidence type="ECO:0000256" key="1">
    <source>
        <dbReference type="ARBA" id="ARBA00022670"/>
    </source>
</evidence>
<dbReference type="InterPro" id="IPR043128">
    <property type="entry name" value="Rev_trsase/Diguanyl_cyclase"/>
</dbReference>
<dbReference type="InterPro" id="IPR043502">
    <property type="entry name" value="DNA/RNA_pol_sf"/>
</dbReference>
<proteinExistence type="predicted"/>
<evidence type="ECO:0000313" key="11">
    <source>
        <dbReference type="Proteomes" id="UP001558652"/>
    </source>
</evidence>
<evidence type="ECO:0000256" key="5">
    <source>
        <dbReference type="ARBA" id="ARBA00022759"/>
    </source>
</evidence>
<keyword evidence="5" id="KW-0255">Endonuclease</keyword>
<keyword evidence="4" id="KW-0540">Nuclease</keyword>
<dbReference type="GO" id="GO:0042575">
    <property type="term" value="C:DNA polymerase complex"/>
    <property type="evidence" value="ECO:0007669"/>
    <property type="project" value="UniProtKB-ARBA"/>
</dbReference>
<evidence type="ECO:0000259" key="8">
    <source>
        <dbReference type="PROSITE" id="PS50878"/>
    </source>
</evidence>
<dbReference type="Proteomes" id="UP001558652">
    <property type="component" value="Unassembled WGS sequence"/>
</dbReference>